<protein>
    <recommendedName>
        <fullName evidence="2">CAAX prenyl protease 2/Lysostaphin resistance protein A-like domain-containing protein</fullName>
    </recommendedName>
</protein>
<keyword evidence="1" id="KW-0472">Membrane</keyword>
<feature type="domain" description="CAAX prenyl protease 2/Lysostaphin resistance protein A-like" evidence="2">
    <location>
        <begin position="254"/>
        <end position="339"/>
    </location>
</feature>
<gene>
    <name evidence="3" type="ORF">COS99_01840</name>
</gene>
<dbReference type="GO" id="GO:0080120">
    <property type="term" value="P:CAAX-box protein maturation"/>
    <property type="evidence" value="ECO:0007669"/>
    <property type="project" value="UniProtKB-ARBA"/>
</dbReference>
<comment type="caution">
    <text evidence="3">The sequence shown here is derived from an EMBL/GenBank/DDBJ whole genome shotgun (WGS) entry which is preliminary data.</text>
</comment>
<feature type="transmembrane region" description="Helical" evidence="1">
    <location>
        <begin position="162"/>
        <end position="182"/>
    </location>
</feature>
<organism evidence="3 4">
    <name type="scientific">Candidatus Aquitaenariimonas noxiae</name>
    <dbReference type="NCBI Taxonomy" id="1974741"/>
    <lineage>
        <taxon>Bacteria</taxon>
        <taxon>Pseudomonadati</taxon>
        <taxon>Candidatus Omnitrophota</taxon>
        <taxon>Candidatus Aquitaenariimonas</taxon>
    </lineage>
</organism>
<dbReference type="EMBL" id="PEWV01000018">
    <property type="protein sequence ID" value="PIU42119.1"/>
    <property type="molecule type" value="Genomic_DNA"/>
</dbReference>
<dbReference type="AlphaFoldDB" id="A0A2J0KWF1"/>
<feature type="transmembrane region" description="Helical" evidence="1">
    <location>
        <begin position="74"/>
        <end position="101"/>
    </location>
</feature>
<dbReference type="PRINTS" id="PR00173">
    <property type="entry name" value="EDTRNSPORT"/>
</dbReference>
<dbReference type="GO" id="GO:0004175">
    <property type="term" value="F:endopeptidase activity"/>
    <property type="evidence" value="ECO:0007669"/>
    <property type="project" value="UniProtKB-ARBA"/>
</dbReference>
<evidence type="ECO:0000313" key="4">
    <source>
        <dbReference type="Proteomes" id="UP000230052"/>
    </source>
</evidence>
<feature type="transmembrane region" description="Helical" evidence="1">
    <location>
        <begin position="122"/>
        <end position="142"/>
    </location>
</feature>
<dbReference type="PANTHER" id="PTHR43592">
    <property type="entry name" value="CAAX AMINO TERMINAL PROTEASE"/>
    <property type="match status" value="1"/>
</dbReference>
<feature type="transmembrane region" description="Helical" evidence="1">
    <location>
        <begin position="327"/>
        <end position="348"/>
    </location>
</feature>
<sequence length="354" mass="40586">MKTIGYVRNFINKERLYVWILIFIIFVNILNITTGPKVHIKQSKEIKAKEESFKYDYSLTQEKLKILMKEKREVVFALNFLVLLVMFSVISGLMIDFYLVFNRNKKNAPFEITKENLEVTWNVWDVCKVAVLFVFFGYILVLSESGLDNIFPAIKTKEHVRMMVNSSVLDILAIVFVLYVVVSEYGKKIKNLGLSVSSFFKNIFIGLSGYLAALPAILGSLLLVVWIAKLVNYEPPVEPVLKLFLEEKNVIFIFYSAVFVTILGPICEEIFFRGFLFASLRKRMGSVRAILITSAFFSLLHTNMIGFIPIMILGVLLAYLYEVTGSLVSPIIVHIIHNTGMMAFIFLLKEMKIY</sequence>
<name>A0A2J0KWF1_9BACT</name>
<proteinExistence type="predicted"/>
<accession>A0A2J0KWF1</accession>
<feature type="transmembrane region" description="Helical" evidence="1">
    <location>
        <begin position="288"/>
        <end position="321"/>
    </location>
</feature>
<keyword evidence="1" id="KW-1133">Transmembrane helix</keyword>
<feature type="transmembrane region" description="Helical" evidence="1">
    <location>
        <begin position="16"/>
        <end position="34"/>
    </location>
</feature>
<keyword evidence="1" id="KW-0812">Transmembrane</keyword>
<evidence type="ECO:0000313" key="3">
    <source>
        <dbReference type="EMBL" id="PIU42119.1"/>
    </source>
</evidence>
<dbReference type="PANTHER" id="PTHR43592:SF15">
    <property type="entry name" value="CAAX AMINO TERMINAL PROTEASE FAMILY PROTEIN"/>
    <property type="match status" value="1"/>
</dbReference>
<feature type="transmembrane region" description="Helical" evidence="1">
    <location>
        <begin position="248"/>
        <end position="267"/>
    </location>
</feature>
<dbReference type="Proteomes" id="UP000230052">
    <property type="component" value="Unassembled WGS sequence"/>
</dbReference>
<evidence type="ECO:0000256" key="1">
    <source>
        <dbReference type="SAM" id="Phobius"/>
    </source>
</evidence>
<reference evidence="3 4" key="1">
    <citation type="submission" date="2017-09" db="EMBL/GenBank/DDBJ databases">
        <title>Depth-based differentiation of microbial function through sediment-hosted aquifers and enrichment of novel symbionts in the deep terrestrial subsurface.</title>
        <authorList>
            <person name="Probst A.J."/>
            <person name="Ladd B."/>
            <person name="Jarett J.K."/>
            <person name="Geller-Mcgrath D.E."/>
            <person name="Sieber C.M."/>
            <person name="Emerson J.B."/>
            <person name="Anantharaman K."/>
            <person name="Thomas B.C."/>
            <person name="Malmstrom R."/>
            <person name="Stieglmeier M."/>
            <person name="Klingl A."/>
            <person name="Woyke T."/>
            <person name="Ryan C.M."/>
            <person name="Banfield J.F."/>
        </authorList>
    </citation>
    <scope>NUCLEOTIDE SEQUENCE [LARGE SCALE GENOMIC DNA]</scope>
    <source>
        <strain evidence="3">CG07_land_8_20_14_0_80_42_15</strain>
    </source>
</reference>
<dbReference type="InterPro" id="IPR003675">
    <property type="entry name" value="Rce1/LyrA-like_dom"/>
</dbReference>
<evidence type="ECO:0000259" key="2">
    <source>
        <dbReference type="Pfam" id="PF02517"/>
    </source>
</evidence>
<dbReference type="Pfam" id="PF02517">
    <property type="entry name" value="Rce1-like"/>
    <property type="match status" value="1"/>
</dbReference>
<feature type="transmembrane region" description="Helical" evidence="1">
    <location>
        <begin position="203"/>
        <end position="228"/>
    </location>
</feature>